<name>A0AB33L322_9FLAO</name>
<evidence type="ECO:0000256" key="1">
    <source>
        <dbReference type="SAM" id="Phobius"/>
    </source>
</evidence>
<feature type="transmembrane region" description="Helical" evidence="1">
    <location>
        <begin position="69"/>
        <end position="89"/>
    </location>
</feature>
<dbReference type="EMBL" id="AP035888">
    <property type="protein sequence ID" value="BFP68494.1"/>
    <property type="molecule type" value="Genomic_DNA"/>
</dbReference>
<evidence type="ECO:0000259" key="2">
    <source>
        <dbReference type="Pfam" id="PF04892"/>
    </source>
</evidence>
<accession>A0AB33L322</accession>
<dbReference type="InterPro" id="IPR006976">
    <property type="entry name" value="VanZ-like"/>
</dbReference>
<feature type="transmembrane region" description="Helical" evidence="1">
    <location>
        <begin position="44"/>
        <end position="62"/>
    </location>
</feature>
<organism evidence="3">
    <name type="scientific">Tenacibaculum sp. Pbs-1</name>
    <dbReference type="NCBI Taxonomy" id="3238748"/>
    <lineage>
        <taxon>Bacteria</taxon>
        <taxon>Pseudomonadati</taxon>
        <taxon>Bacteroidota</taxon>
        <taxon>Flavobacteriia</taxon>
        <taxon>Flavobacteriales</taxon>
        <taxon>Flavobacteriaceae</taxon>
        <taxon>Tenacibaculum</taxon>
    </lineage>
</organism>
<gene>
    <name evidence="3" type="ORF">Pbs1_18370</name>
</gene>
<proteinExistence type="predicted"/>
<protein>
    <recommendedName>
        <fullName evidence="2">VanZ-like domain-containing protein</fullName>
    </recommendedName>
</protein>
<feature type="transmembrane region" description="Helical" evidence="1">
    <location>
        <begin position="101"/>
        <end position="119"/>
    </location>
</feature>
<dbReference type="PANTHER" id="PTHR28008">
    <property type="entry name" value="DOMAIN PROTEIN, PUTATIVE (AFU_ORTHOLOGUE AFUA_3G10980)-RELATED"/>
    <property type="match status" value="1"/>
</dbReference>
<dbReference type="PANTHER" id="PTHR28008:SF1">
    <property type="entry name" value="DOMAIN PROTEIN, PUTATIVE (AFU_ORTHOLOGUE AFUA_3G10980)-RELATED"/>
    <property type="match status" value="1"/>
</dbReference>
<feature type="domain" description="VanZ-like" evidence="2">
    <location>
        <begin position="39"/>
        <end position="118"/>
    </location>
</feature>
<evidence type="ECO:0000313" key="3">
    <source>
        <dbReference type="EMBL" id="BFP68494.1"/>
    </source>
</evidence>
<keyword evidence="1" id="KW-1133">Transmembrane helix</keyword>
<keyword evidence="1" id="KW-0812">Transmembrane</keyword>
<dbReference type="NCBIfam" id="NF037970">
    <property type="entry name" value="vanZ_1"/>
    <property type="match status" value="1"/>
</dbReference>
<dbReference type="Pfam" id="PF04892">
    <property type="entry name" value="VanZ"/>
    <property type="match status" value="1"/>
</dbReference>
<keyword evidence="1" id="KW-0472">Membrane</keyword>
<dbReference type="AlphaFoldDB" id="A0AB33L322"/>
<sequence length="127" mass="14640">MLKHIKNLLKDKLTIIAILITLSIAIISLVKIEKAPIQINHIDKLEHTFAYFVLSLVWLLALKTTKINKYITVFCCFFYGIIIEVLQVTTTSYRSGEVLDIMANTTGILIAFIVYNFFLRKIKLFKD</sequence>
<feature type="transmembrane region" description="Helical" evidence="1">
    <location>
        <begin position="12"/>
        <end position="32"/>
    </location>
</feature>
<reference evidence="3" key="1">
    <citation type="submission" date="2024-08" db="EMBL/GenBank/DDBJ databases">
        <title>Whole genome sequence of Tenacibaculum sp. strain pbs-1 associated with black-spot shell disease in Akoya pearl oysters.</title>
        <authorList>
            <person name="Sakatoku A."/>
            <person name="Suzuki T."/>
            <person name="Hatano K."/>
            <person name="Seki M."/>
            <person name="Tanaka D."/>
            <person name="Nakamura S."/>
            <person name="Suzuki N."/>
            <person name="Isshiki T."/>
        </authorList>
    </citation>
    <scope>NUCLEOTIDE SEQUENCE</scope>
    <source>
        <strain evidence="3">Pbs-1</strain>
    </source>
</reference>